<feature type="domain" description="Chromo" evidence="2">
    <location>
        <begin position="81"/>
        <end position="137"/>
    </location>
</feature>
<dbReference type="InterPro" id="IPR023780">
    <property type="entry name" value="Chromo_domain"/>
</dbReference>
<reference evidence="3" key="1">
    <citation type="submission" date="2018-03" db="EMBL/GenBank/DDBJ databases">
        <authorList>
            <person name="Guldener U."/>
        </authorList>
    </citation>
    <scope>NUCLEOTIDE SEQUENCE</scope>
</reference>
<dbReference type="Gene3D" id="2.40.50.40">
    <property type="match status" value="1"/>
</dbReference>
<proteinExistence type="predicted"/>
<dbReference type="AlphaFoldDB" id="A0AAE8SFD9"/>
<comment type="caution">
    <text evidence="3">The sequence shown here is derived from an EMBL/GenBank/DDBJ whole genome shotgun (WGS) entry which is preliminary data.</text>
</comment>
<evidence type="ECO:0000259" key="2">
    <source>
        <dbReference type="PROSITE" id="PS50013"/>
    </source>
</evidence>
<evidence type="ECO:0000313" key="4">
    <source>
        <dbReference type="Proteomes" id="UP001187734"/>
    </source>
</evidence>
<dbReference type="InterPro" id="IPR000953">
    <property type="entry name" value="Chromo/chromo_shadow_dom"/>
</dbReference>
<name>A0AAE8SFD9_9HYPO</name>
<evidence type="ECO:0000313" key="3">
    <source>
        <dbReference type="EMBL" id="SPJ73830.1"/>
    </source>
</evidence>
<dbReference type="Pfam" id="PF00385">
    <property type="entry name" value="Chromo"/>
    <property type="match status" value="1"/>
</dbReference>
<keyword evidence="4" id="KW-1185">Reference proteome</keyword>
<dbReference type="SUPFAM" id="SSF54160">
    <property type="entry name" value="Chromo domain-like"/>
    <property type="match status" value="1"/>
</dbReference>
<dbReference type="PROSITE" id="PS50013">
    <property type="entry name" value="CHROMO_2"/>
    <property type="match status" value="1"/>
</dbReference>
<organism evidence="3 4">
    <name type="scientific">Fusarium torulosum</name>
    <dbReference type="NCBI Taxonomy" id="33205"/>
    <lineage>
        <taxon>Eukaryota</taxon>
        <taxon>Fungi</taxon>
        <taxon>Dikarya</taxon>
        <taxon>Ascomycota</taxon>
        <taxon>Pezizomycotina</taxon>
        <taxon>Sordariomycetes</taxon>
        <taxon>Hypocreomycetidae</taxon>
        <taxon>Hypocreales</taxon>
        <taxon>Nectriaceae</taxon>
        <taxon>Fusarium</taxon>
    </lineage>
</organism>
<dbReference type="GO" id="GO:0006338">
    <property type="term" value="P:chromatin remodeling"/>
    <property type="evidence" value="ECO:0007669"/>
    <property type="project" value="UniProtKB-ARBA"/>
</dbReference>
<dbReference type="EMBL" id="ONZP01000107">
    <property type="protein sequence ID" value="SPJ73830.1"/>
    <property type="molecule type" value="Genomic_DNA"/>
</dbReference>
<sequence>MTTTTDELPFTSGVEIRIGAHIIDRETNTVSFRVEWRDIPRSPRITSTYDEDDVQNSMPDLVYEYWLRLSGRCTVTGFKIYHVYCILEEALSKYLVQWIGYDTDEATWEAKAKVKRICPAAVRKWAESKSGKFAEAN</sequence>
<comment type="subunit">
    <text evidence="1">Component of the NuA4 histone acetyltransferase complex.</text>
</comment>
<evidence type="ECO:0000256" key="1">
    <source>
        <dbReference type="ARBA" id="ARBA00011353"/>
    </source>
</evidence>
<gene>
    <name evidence="3" type="ORF">FTOL_03560</name>
</gene>
<dbReference type="Proteomes" id="UP001187734">
    <property type="component" value="Unassembled WGS sequence"/>
</dbReference>
<dbReference type="InterPro" id="IPR016197">
    <property type="entry name" value="Chromo-like_dom_sf"/>
</dbReference>
<protein>
    <recommendedName>
        <fullName evidence="2">Chromo domain-containing protein</fullName>
    </recommendedName>
</protein>
<accession>A0AAE8SFD9</accession>